<sequence>MVACKVILAVAVVFMVVAVVQIQGRPSDITVHDMKITDEAWDNTFSKSMASIVPRAENAVLSNSMHEKTKTWKSDQFEESAKIEYV</sequence>
<dbReference type="Proteomes" id="UP001160148">
    <property type="component" value="Unassembled WGS sequence"/>
</dbReference>
<protein>
    <submittedName>
        <fullName evidence="2">Uncharacterized protein</fullName>
    </submittedName>
</protein>
<keyword evidence="1" id="KW-0732">Signal</keyword>
<gene>
    <name evidence="2" type="ORF">MEUPH1_LOCUS15898</name>
</gene>
<organism evidence="2 3">
    <name type="scientific">Macrosiphum euphorbiae</name>
    <name type="common">potato aphid</name>
    <dbReference type="NCBI Taxonomy" id="13131"/>
    <lineage>
        <taxon>Eukaryota</taxon>
        <taxon>Metazoa</taxon>
        <taxon>Ecdysozoa</taxon>
        <taxon>Arthropoda</taxon>
        <taxon>Hexapoda</taxon>
        <taxon>Insecta</taxon>
        <taxon>Pterygota</taxon>
        <taxon>Neoptera</taxon>
        <taxon>Paraneoptera</taxon>
        <taxon>Hemiptera</taxon>
        <taxon>Sternorrhyncha</taxon>
        <taxon>Aphidomorpha</taxon>
        <taxon>Aphidoidea</taxon>
        <taxon>Aphididae</taxon>
        <taxon>Macrosiphini</taxon>
        <taxon>Macrosiphum</taxon>
    </lineage>
</organism>
<keyword evidence="3" id="KW-1185">Reference proteome</keyword>
<dbReference type="EMBL" id="CARXXK010000003">
    <property type="protein sequence ID" value="CAI6360614.1"/>
    <property type="molecule type" value="Genomic_DNA"/>
</dbReference>
<name>A0AAV0WX13_9HEMI</name>
<evidence type="ECO:0000313" key="3">
    <source>
        <dbReference type="Proteomes" id="UP001160148"/>
    </source>
</evidence>
<reference evidence="2 3" key="1">
    <citation type="submission" date="2023-01" db="EMBL/GenBank/DDBJ databases">
        <authorList>
            <person name="Whitehead M."/>
        </authorList>
    </citation>
    <scope>NUCLEOTIDE SEQUENCE [LARGE SCALE GENOMIC DNA]</scope>
</reference>
<evidence type="ECO:0000256" key="1">
    <source>
        <dbReference type="SAM" id="SignalP"/>
    </source>
</evidence>
<evidence type="ECO:0000313" key="2">
    <source>
        <dbReference type="EMBL" id="CAI6360614.1"/>
    </source>
</evidence>
<feature type="chain" id="PRO_5043707077" evidence="1">
    <location>
        <begin position="25"/>
        <end position="86"/>
    </location>
</feature>
<feature type="signal peptide" evidence="1">
    <location>
        <begin position="1"/>
        <end position="24"/>
    </location>
</feature>
<proteinExistence type="predicted"/>
<comment type="caution">
    <text evidence="2">The sequence shown here is derived from an EMBL/GenBank/DDBJ whole genome shotgun (WGS) entry which is preliminary data.</text>
</comment>
<accession>A0AAV0WX13</accession>
<dbReference type="AlphaFoldDB" id="A0AAV0WX13"/>